<feature type="compositionally biased region" description="Basic and acidic residues" evidence="9">
    <location>
        <begin position="28"/>
        <end position="40"/>
    </location>
</feature>
<keyword evidence="11" id="KW-1185">Reference proteome</keyword>
<dbReference type="SMART" id="SM00174">
    <property type="entry name" value="RHO"/>
    <property type="match status" value="1"/>
</dbReference>
<keyword evidence="4" id="KW-0547">Nucleotide-binding</keyword>
<dbReference type="NCBIfam" id="TIGR00231">
    <property type="entry name" value="small_GTP"/>
    <property type="match status" value="1"/>
</dbReference>
<evidence type="ECO:0000256" key="5">
    <source>
        <dbReference type="ARBA" id="ARBA00023134"/>
    </source>
</evidence>
<dbReference type="Proteomes" id="UP000008066">
    <property type="component" value="Unassembled WGS sequence"/>
</dbReference>
<dbReference type="InterPro" id="IPR005225">
    <property type="entry name" value="Small_GTP-bd"/>
</dbReference>
<reference evidence="10 11" key="1">
    <citation type="journal article" date="2011" name="Cell">
        <title>Insight into structure and assembly of the nuclear pore complex by utilizing the genome of a eukaryotic thermophile.</title>
        <authorList>
            <person name="Amlacher S."/>
            <person name="Sarges P."/>
            <person name="Flemming D."/>
            <person name="van Noort V."/>
            <person name="Kunze R."/>
            <person name="Devos D.P."/>
            <person name="Arumugam M."/>
            <person name="Bork P."/>
            <person name="Hurt E."/>
        </authorList>
    </citation>
    <scope>NUCLEOTIDE SEQUENCE [LARGE SCALE GENOMIC DNA]</scope>
    <source>
        <strain evidence="11">DSM 1495 / CBS 144.50 / IMI 039719</strain>
    </source>
</reference>
<dbReference type="SMART" id="SM00173">
    <property type="entry name" value="RAS"/>
    <property type="match status" value="1"/>
</dbReference>
<evidence type="ECO:0000256" key="1">
    <source>
        <dbReference type="ARBA" id="ARBA00004370"/>
    </source>
</evidence>
<dbReference type="OrthoDB" id="8830751at2759"/>
<dbReference type="RefSeq" id="XP_006691176.1">
    <property type="nucleotide sequence ID" value="XM_006691113.1"/>
</dbReference>
<organism evidence="11">
    <name type="scientific">Chaetomium thermophilum (strain DSM 1495 / CBS 144.50 / IMI 039719)</name>
    <name type="common">Thermochaetoides thermophila</name>
    <dbReference type="NCBI Taxonomy" id="759272"/>
    <lineage>
        <taxon>Eukaryota</taxon>
        <taxon>Fungi</taxon>
        <taxon>Dikarya</taxon>
        <taxon>Ascomycota</taxon>
        <taxon>Pezizomycotina</taxon>
        <taxon>Sordariomycetes</taxon>
        <taxon>Sordariomycetidae</taxon>
        <taxon>Sordariales</taxon>
        <taxon>Chaetomiaceae</taxon>
        <taxon>Thermochaetoides</taxon>
    </lineage>
</organism>
<dbReference type="PRINTS" id="PR00449">
    <property type="entry name" value="RASTRNSFRMNG"/>
</dbReference>
<dbReference type="PROSITE" id="PS51419">
    <property type="entry name" value="RAB"/>
    <property type="match status" value="1"/>
</dbReference>
<evidence type="ECO:0000256" key="4">
    <source>
        <dbReference type="ARBA" id="ARBA00022741"/>
    </source>
</evidence>
<evidence type="ECO:0000256" key="7">
    <source>
        <dbReference type="ARBA" id="ARBA00023288"/>
    </source>
</evidence>
<dbReference type="InterPro" id="IPR027417">
    <property type="entry name" value="P-loop_NTPase"/>
</dbReference>
<dbReference type="KEGG" id="cthr:CTHT_0006440"/>
<accession>G0RYE8</accession>
<dbReference type="Pfam" id="PF00071">
    <property type="entry name" value="Ras"/>
    <property type="match status" value="1"/>
</dbReference>
<dbReference type="GO" id="GO:0003924">
    <property type="term" value="F:GTPase activity"/>
    <property type="evidence" value="ECO:0007669"/>
    <property type="project" value="InterPro"/>
</dbReference>
<dbReference type="SMART" id="SM00176">
    <property type="entry name" value="RAN"/>
    <property type="match status" value="1"/>
</dbReference>
<dbReference type="SUPFAM" id="SSF52540">
    <property type="entry name" value="P-loop containing nucleoside triphosphate hydrolases"/>
    <property type="match status" value="1"/>
</dbReference>
<evidence type="ECO:0000256" key="9">
    <source>
        <dbReference type="SAM" id="MobiDB-lite"/>
    </source>
</evidence>
<evidence type="ECO:0000256" key="6">
    <source>
        <dbReference type="ARBA" id="ARBA00023136"/>
    </source>
</evidence>
<dbReference type="GO" id="GO:0016020">
    <property type="term" value="C:membrane"/>
    <property type="evidence" value="ECO:0007669"/>
    <property type="project" value="UniProtKB-SubCell"/>
</dbReference>
<feature type="region of interest" description="Disordered" evidence="9">
    <location>
        <begin position="1"/>
        <end position="64"/>
    </location>
</feature>
<dbReference type="PANTHER" id="PTHR24072">
    <property type="entry name" value="RHO FAMILY GTPASE"/>
    <property type="match status" value="1"/>
</dbReference>
<dbReference type="EMBL" id="GL988032">
    <property type="protein sequence ID" value="EGS23934.1"/>
    <property type="molecule type" value="Genomic_DNA"/>
</dbReference>
<dbReference type="PROSITE" id="PS51421">
    <property type="entry name" value="RAS"/>
    <property type="match status" value="1"/>
</dbReference>
<dbReference type="InterPro" id="IPR001806">
    <property type="entry name" value="Small_GTPase"/>
</dbReference>
<feature type="compositionally biased region" description="Low complexity" evidence="9">
    <location>
        <begin position="41"/>
        <end position="59"/>
    </location>
</feature>
<evidence type="ECO:0000313" key="10">
    <source>
        <dbReference type="EMBL" id="EGS23934.1"/>
    </source>
</evidence>
<keyword evidence="6" id="KW-0472">Membrane</keyword>
<dbReference type="OMA" id="RTKRTCI"/>
<dbReference type="STRING" id="759272.G0RYE8"/>
<evidence type="ECO:0000256" key="3">
    <source>
        <dbReference type="ARBA" id="ARBA00022481"/>
    </source>
</evidence>
<comment type="subcellular location">
    <subcellularLocation>
        <location evidence="1">Membrane</location>
    </subcellularLocation>
</comment>
<dbReference type="CDD" id="cd04132">
    <property type="entry name" value="Rho4_like"/>
    <property type="match status" value="1"/>
</dbReference>
<keyword evidence="7" id="KW-0449">Lipoprotein</keyword>
<evidence type="ECO:0000256" key="8">
    <source>
        <dbReference type="ARBA" id="ARBA00023289"/>
    </source>
</evidence>
<dbReference type="eggNOG" id="KOG0393">
    <property type="taxonomic scope" value="Eukaryota"/>
</dbReference>
<protein>
    <submittedName>
        <fullName evidence="10">Uncharacterized protein</fullName>
    </submittedName>
</protein>
<proteinExistence type="inferred from homology"/>
<dbReference type="PROSITE" id="PS51420">
    <property type="entry name" value="RHO"/>
    <property type="match status" value="1"/>
</dbReference>
<dbReference type="GeneID" id="18254682"/>
<dbReference type="SMART" id="SM00175">
    <property type="entry name" value="RAB"/>
    <property type="match status" value="1"/>
</dbReference>
<dbReference type="HOGENOM" id="CLU_041217_21_1_1"/>
<dbReference type="FunFam" id="3.40.50.300:FF:000678">
    <property type="entry name" value="Rho GTPase Rho4"/>
    <property type="match status" value="1"/>
</dbReference>
<dbReference type="GO" id="GO:0007264">
    <property type="term" value="P:small GTPase-mediated signal transduction"/>
    <property type="evidence" value="ECO:0007669"/>
    <property type="project" value="InterPro"/>
</dbReference>
<dbReference type="GO" id="GO:0005525">
    <property type="term" value="F:GTP binding"/>
    <property type="evidence" value="ECO:0007669"/>
    <property type="project" value="UniProtKB-KW"/>
</dbReference>
<gene>
    <name evidence="10" type="ORF">CTHT_0006440</name>
</gene>
<sequence>MASYDHRPSTALGHNRHDSTFSSSSARMRPESRRDGRGLRSSDGTVSTTGTTSSSGRDSANTAATEGPAYSKKIVVVGDGGCGKTCLLISYSQGYFPEKYVPTVFENYITYPVHPPTGKIVELALWDTAGQEEYDRLRPLSYPETDLIFVCFAIDCPNSLENVMDKWYPEVMHFCPYTPLILVGLKSDLRYKKSCIDMLKSQGLTPVTPEQGMAVAKKMGAQYMECSSKEMKGVEEVFERAILTVVANDRKTLEAEAAASGKKGKDIGITYTSDGVPIPIVKKKKRKCALV</sequence>
<evidence type="ECO:0000313" key="11">
    <source>
        <dbReference type="Proteomes" id="UP000008066"/>
    </source>
</evidence>
<name>G0RYE8_CHATD</name>
<dbReference type="GO" id="GO:0032506">
    <property type="term" value="P:cytokinetic process"/>
    <property type="evidence" value="ECO:0007669"/>
    <property type="project" value="UniProtKB-ARBA"/>
</dbReference>
<keyword evidence="5" id="KW-0342">GTP-binding</keyword>
<comment type="similarity">
    <text evidence="2">Belongs to the small GTPase superfamily. Rho family.</text>
</comment>
<keyword evidence="3" id="KW-0488">Methylation</keyword>
<dbReference type="AlphaFoldDB" id="G0RYE8"/>
<dbReference type="Gene3D" id="3.40.50.300">
    <property type="entry name" value="P-loop containing nucleotide triphosphate hydrolases"/>
    <property type="match status" value="1"/>
</dbReference>
<evidence type="ECO:0000256" key="2">
    <source>
        <dbReference type="ARBA" id="ARBA00010142"/>
    </source>
</evidence>
<dbReference type="InterPro" id="IPR003578">
    <property type="entry name" value="Small_GTPase_Rho"/>
</dbReference>
<keyword evidence="8" id="KW-0636">Prenylation</keyword>